<keyword evidence="2 5" id="KW-0812">Transmembrane</keyword>
<dbReference type="GO" id="GO:0012505">
    <property type="term" value="C:endomembrane system"/>
    <property type="evidence" value="ECO:0007669"/>
    <property type="project" value="UniProtKB-SubCell"/>
</dbReference>
<accession>A0A967ACB9</accession>
<evidence type="ECO:0000256" key="2">
    <source>
        <dbReference type="ARBA" id="ARBA00022692"/>
    </source>
</evidence>
<comment type="caution">
    <text evidence="7">The sequence shown here is derived from an EMBL/GenBank/DDBJ whole genome shotgun (WGS) entry which is preliminary data.</text>
</comment>
<organism evidence="7 8">
    <name type="scientific">Psychroflexus maritimus</name>
    <dbReference type="NCBI Taxonomy" id="2714865"/>
    <lineage>
        <taxon>Bacteria</taxon>
        <taxon>Pseudomonadati</taxon>
        <taxon>Bacteroidota</taxon>
        <taxon>Flavobacteriia</taxon>
        <taxon>Flavobacteriales</taxon>
        <taxon>Flavobacteriaceae</taxon>
        <taxon>Psychroflexus</taxon>
    </lineage>
</organism>
<evidence type="ECO:0000313" key="8">
    <source>
        <dbReference type="Proteomes" id="UP000643701"/>
    </source>
</evidence>
<dbReference type="InterPro" id="IPR003807">
    <property type="entry name" value="DUF202"/>
</dbReference>
<feature type="transmembrane region" description="Helical" evidence="5">
    <location>
        <begin position="43"/>
        <end position="63"/>
    </location>
</feature>
<feature type="transmembrane region" description="Helical" evidence="5">
    <location>
        <begin position="75"/>
        <end position="94"/>
    </location>
</feature>
<comment type="subcellular location">
    <subcellularLocation>
        <location evidence="1">Endomembrane system</location>
        <topology evidence="1">Multi-pass membrane protein</topology>
    </subcellularLocation>
</comment>
<reference evidence="7" key="1">
    <citation type="submission" date="2020-03" db="EMBL/GenBank/DDBJ databases">
        <title>Psychroflexus Maritimus sp. nov., isolate from marine sediment.</title>
        <authorList>
            <person name="Zhong Y.-L."/>
        </authorList>
    </citation>
    <scope>NUCLEOTIDE SEQUENCE</scope>
    <source>
        <strain evidence="7">C1</strain>
    </source>
</reference>
<evidence type="ECO:0000313" key="7">
    <source>
        <dbReference type="EMBL" id="NGZ88663.1"/>
    </source>
</evidence>
<keyword evidence="4 5" id="KW-0472">Membrane</keyword>
<evidence type="ECO:0000256" key="1">
    <source>
        <dbReference type="ARBA" id="ARBA00004127"/>
    </source>
</evidence>
<evidence type="ECO:0000259" key="6">
    <source>
        <dbReference type="Pfam" id="PF02656"/>
    </source>
</evidence>
<feature type="domain" description="DUF202" evidence="6">
    <location>
        <begin position="34"/>
        <end position="96"/>
    </location>
</feature>
<keyword evidence="3 5" id="KW-1133">Transmembrane helix</keyword>
<sequence>MGKVGKKIQRAIQVTDEFTNEEKIILRDHLAMERTKLANERTLLSYLRSALYLFLGGGALAGIEHPEFGNLKPIGYISLGVSLLFIIIGIYRFIVLKNHLKDFKSNPKSI</sequence>
<dbReference type="Proteomes" id="UP000643701">
    <property type="component" value="Unassembled WGS sequence"/>
</dbReference>
<evidence type="ECO:0000256" key="5">
    <source>
        <dbReference type="SAM" id="Phobius"/>
    </source>
</evidence>
<dbReference type="RefSeq" id="WP_166398933.1">
    <property type="nucleotide sequence ID" value="NZ_JAANAS010000001.1"/>
</dbReference>
<gene>
    <name evidence="7" type="ORF">G7034_00130</name>
</gene>
<name>A0A967ACB9_9FLAO</name>
<keyword evidence="8" id="KW-1185">Reference proteome</keyword>
<proteinExistence type="predicted"/>
<dbReference type="AlphaFoldDB" id="A0A967ACB9"/>
<protein>
    <submittedName>
        <fullName evidence="7">DUF202 domain-containing protein</fullName>
    </submittedName>
</protein>
<dbReference type="Pfam" id="PF02656">
    <property type="entry name" value="DUF202"/>
    <property type="match status" value="1"/>
</dbReference>
<evidence type="ECO:0000256" key="3">
    <source>
        <dbReference type="ARBA" id="ARBA00022989"/>
    </source>
</evidence>
<evidence type="ECO:0000256" key="4">
    <source>
        <dbReference type="ARBA" id="ARBA00023136"/>
    </source>
</evidence>
<dbReference type="EMBL" id="JAANAS010000001">
    <property type="protein sequence ID" value="NGZ88663.1"/>
    <property type="molecule type" value="Genomic_DNA"/>
</dbReference>